<comment type="function">
    <text evidence="8 9">Catalyzes the reduction of 1-pyrroline-5-carboxylate (PCA) to L-proline.</text>
</comment>
<organism evidence="15 16">
    <name type="scientific">Corynebacterium matruchotii ATCC 33806</name>
    <dbReference type="NCBI Taxonomy" id="566549"/>
    <lineage>
        <taxon>Bacteria</taxon>
        <taxon>Bacillati</taxon>
        <taxon>Actinomycetota</taxon>
        <taxon>Actinomycetes</taxon>
        <taxon>Mycobacteriales</taxon>
        <taxon>Corynebacteriaceae</taxon>
        <taxon>Corynebacterium</taxon>
    </lineage>
</organism>
<dbReference type="GO" id="GO:0005737">
    <property type="term" value="C:cytoplasm"/>
    <property type="evidence" value="ECO:0007669"/>
    <property type="project" value="UniProtKB-SubCell"/>
</dbReference>
<evidence type="ECO:0000256" key="1">
    <source>
        <dbReference type="ARBA" id="ARBA00004496"/>
    </source>
</evidence>
<reference evidence="15 16" key="1">
    <citation type="submission" date="2009-01" db="EMBL/GenBank/DDBJ databases">
        <authorList>
            <person name="Fulton L."/>
            <person name="Clifton S."/>
            <person name="Chinwalla A.T."/>
            <person name="Mitreva M."/>
            <person name="Sodergren E."/>
            <person name="Weinstock G."/>
            <person name="Clifton S."/>
            <person name="Dooling D.J."/>
            <person name="Fulton B."/>
            <person name="Minx P."/>
            <person name="Pepin K.H."/>
            <person name="Johnson M."/>
            <person name="Bhonagiri V."/>
            <person name="Nash W.E."/>
            <person name="Mardis E.R."/>
            <person name="Wilson R.K."/>
        </authorList>
    </citation>
    <scope>NUCLEOTIDE SEQUENCE [LARGE SCALE GENOMIC DNA]</scope>
    <source>
        <strain evidence="15 16">ATCC 33806</strain>
    </source>
</reference>
<dbReference type="NCBIfam" id="TIGR00112">
    <property type="entry name" value="proC"/>
    <property type="match status" value="1"/>
</dbReference>
<comment type="similarity">
    <text evidence="2 9 12">Belongs to the pyrroline-5-carboxylate reductase family.</text>
</comment>
<evidence type="ECO:0000256" key="3">
    <source>
        <dbReference type="ARBA" id="ARBA00022490"/>
    </source>
</evidence>
<keyword evidence="5 9" id="KW-0641">Proline biosynthesis</keyword>
<keyword evidence="4 9" id="KW-0028">Amino-acid biosynthesis</keyword>
<evidence type="ECO:0000256" key="4">
    <source>
        <dbReference type="ARBA" id="ARBA00022605"/>
    </source>
</evidence>
<evidence type="ECO:0000313" key="15">
    <source>
        <dbReference type="EMBL" id="EEG28219.1"/>
    </source>
</evidence>
<dbReference type="PIRSF" id="PIRSF000193">
    <property type="entry name" value="Pyrrol-5-carb_rd"/>
    <property type="match status" value="1"/>
</dbReference>
<name>C0DZX3_9CORY</name>
<sequence length="273" mass="28672">MVEFMSSIAVIGGGKIGEALIVGLINGGINPKNIHVTNREPERNQYLRDKYAVLTFDDNILAVDGADVVFLCVKPKVVASVVEEISDRIDNNEATTVVSMAAGISIAVVEEGLAAGAPVIRVMPNTPMLVGAGMCAMAVGRFVEAEQLARVKDLLSMVGAVRVVDEHDMDAVTAMSGSAPAYLFLLVEAMIDAGVNLGLTRDAARELSTMTFYGAAKMLLDTSAEPAELRANVSSPGGSTIAAIREFEEAGLRAAVYRATEACAHRSKELGAS</sequence>
<evidence type="ECO:0000256" key="6">
    <source>
        <dbReference type="ARBA" id="ARBA00022857"/>
    </source>
</evidence>
<dbReference type="GO" id="GO:0055129">
    <property type="term" value="P:L-proline biosynthetic process"/>
    <property type="evidence" value="ECO:0007669"/>
    <property type="project" value="UniProtKB-UniRule"/>
</dbReference>
<dbReference type="FunFam" id="1.10.3730.10:FF:000001">
    <property type="entry name" value="Pyrroline-5-carboxylate reductase"/>
    <property type="match status" value="1"/>
</dbReference>
<feature type="domain" description="Pyrroline-5-carboxylate reductase catalytic N-terminal" evidence="13">
    <location>
        <begin position="8"/>
        <end position="103"/>
    </location>
</feature>
<dbReference type="PROSITE" id="PS00521">
    <property type="entry name" value="P5CR"/>
    <property type="match status" value="1"/>
</dbReference>
<dbReference type="GO" id="GO:0004735">
    <property type="term" value="F:pyrroline-5-carboxylate reductase activity"/>
    <property type="evidence" value="ECO:0007669"/>
    <property type="project" value="UniProtKB-UniRule"/>
</dbReference>
<evidence type="ECO:0000256" key="10">
    <source>
        <dbReference type="NCBIfam" id="TIGR00112"/>
    </source>
</evidence>
<evidence type="ECO:0000259" key="14">
    <source>
        <dbReference type="Pfam" id="PF14748"/>
    </source>
</evidence>
<evidence type="ECO:0000313" key="16">
    <source>
        <dbReference type="Proteomes" id="UP000006247"/>
    </source>
</evidence>
<keyword evidence="6 9" id="KW-0521">NADP</keyword>
<evidence type="ECO:0000256" key="2">
    <source>
        <dbReference type="ARBA" id="ARBA00005525"/>
    </source>
</evidence>
<evidence type="ECO:0000256" key="5">
    <source>
        <dbReference type="ARBA" id="ARBA00022650"/>
    </source>
</evidence>
<evidence type="ECO:0000256" key="7">
    <source>
        <dbReference type="ARBA" id="ARBA00023002"/>
    </source>
</evidence>
<evidence type="ECO:0000256" key="12">
    <source>
        <dbReference type="RuleBase" id="RU003903"/>
    </source>
</evidence>
<feature type="domain" description="Pyrroline-5-carboxylate reductase dimerisation" evidence="14">
    <location>
        <begin position="166"/>
        <end position="270"/>
    </location>
</feature>
<dbReference type="Pfam" id="PF03807">
    <property type="entry name" value="F420_oxidored"/>
    <property type="match status" value="1"/>
</dbReference>
<dbReference type="Gene3D" id="3.40.50.720">
    <property type="entry name" value="NAD(P)-binding Rossmann-like Domain"/>
    <property type="match status" value="1"/>
</dbReference>
<comment type="caution">
    <text evidence="15">The sequence shown here is derived from an EMBL/GenBank/DDBJ whole genome shotgun (WGS) entry which is preliminary data.</text>
</comment>
<evidence type="ECO:0000256" key="9">
    <source>
        <dbReference type="HAMAP-Rule" id="MF_01925"/>
    </source>
</evidence>
<dbReference type="InterPro" id="IPR036291">
    <property type="entry name" value="NAD(P)-bd_dom_sf"/>
</dbReference>
<dbReference type="AlphaFoldDB" id="C0DZX3"/>
<dbReference type="PANTHER" id="PTHR11645:SF0">
    <property type="entry name" value="PYRROLINE-5-CARBOXYLATE REDUCTASE 3"/>
    <property type="match status" value="1"/>
</dbReference>
<dbReference type="FunFam" id="3.40.50.720:FF:000190">
    <property type="entry name" value="Pyrroline-5-carboxylate reductase"/>
    <property type="match status" value="1"/>
</dbReference>
<dbReference type="SUPFAM" id="SSF51735">
    <property type="entry name" value="NAD(P)-binding Rossmann-fold domains"/>
    <property type="match status" value="1"/>
</dbReference>
<keyword evidence="7 9" id="KW-0560">Oxidoreductase</keyword>
<dbReference type="UniPathway" id="UPA00098">
    <property type="reaction ID" value="UER00361"/>
</dbReference>
<evidence type="ECO:0000256" key="8">
    <source>
        <dbReference type="ARBA" id="ARBA00058118"/>
    </source>
</evidence>
<comment type="subcellular location">
    <subcellularLocation>
        <location evidence="1 9">Cytoplasm</location>
    </subcellularLocation>
</comment>
<dbReference type="EMBL" id="ACEB01000003">
    <property type="protein sequence ID" value="EEG28219.1"/>
    <property type="molecule type" value="Genomic_DNA"/>
</dbReference>
<feature type="binding site" evidence="11">
    <location>
        <position position="59"/>
    </location>
    <ligand>
        <name>NADPH</name>
        <dbReference type="ChEBI" id="CHEBI:57783"/>
    </ligand>
</feature>
<comment type="catalytic activity">
    <reaction evidence="9">
        <text>L-proline + NAD(+) = (S)-1-pyrroline-5-carboxylate + NADH + 2 H(+)</text>
        <dbReference type="Rhea" id="RHEA:14105"/>
        <dbReference type="ChEBI" id="CHEBI:15378"/>
        <dbReference type="ChEBI" id="CHEBI:17388"/>
        <dbReference type="ChEBI" id="CHEBI:57540"/>
        <dbReference type="ChEBI" id="CHEBI:57945"/>
        <dbReference type="ChEBI" id="CHEBI:60039"/>
        <dbReference type="EC" id="1.5.1.2"/>
    </reaction>
</comment>
<dbReference type="InterPro" id="IPR000304">
    <property type="entry name" value="Pyrroline-COOH_reductase"/>
</dbReference>
<dbReference type="HAMAP" id="MF_01925">
    <property type="entry name" value="P5C_reductase"/>
    <property type="match status" value="1"/>
</dbReference>
<comment type="pathway">
    <text evidence="9 12">Amino-acid biosynthesis; L-proline biosynthesis; L-proline from L-glutamate 5-semialdehyde: step 1/1.</text>
</comment>
<proteinExistence type="inferred from homology"/>
<dbReference type="EC" id="1.5.1.2" evidence="9 10"/>
<dbReference type="Gene3D" id="1.10.3730.10">
    <property type="entry name" value="ProC C-terminal domain-like"/>
    <property type="match status" value="1"/>
</dbReference>
<dbReference type="InterPro" id="IPR028939">
    <property type="entry name" value="P5C_Rdtase_cat_N"/>
</dbReference>
<dbReference type="InterPro" id="IPR053790">
    <property type="entry name" value="P5CR-like_CS"/>
</dbReference>
<dbReference type="InterPro" id="IPR008927">
    <property type="entry name" value="6-PGluconate_DH-like_C_sf"/>
</dbReference>
<dbReference type="Pfam" id="PF14748">
    <property type="entry name" value="P5CR_dimer"/>
    <property type="match status" value="1"/>
</dbReference>
<dbReference type="InterPro" id="IPR029036">
    <property type="entry name" value="P5CR_dimer"/>
</dbReference>
<protein>
    <recommendedName>
        <fullName evidence="9 10">Pyrroline-5-carboxylate reductase</fullName>
        <shortName evidence="9">P5C reductase</shortName>
        <shortName evidence="9">P5CR</shortName>
        <ecNumber evidence="9 10">1.5.1.2</ecNumber>
    </recommendedName>
    <alternativeName>
        <fullName evidence="9">PCA reductase</fullName>
    </alternativeName>
</protein>
<dbReference type="SUPFAM" id="SSF48179">
    <property type="entry name" value="6-phosphogluconate dehydrogenase C-terminal domain-like"/>
    <property type="match status" value="1"/>
</dbReference>
<dbReference type="Proteomes" id="UP000006247">
    <property type="component" value="Unassembled WGS sequence"/>
</dbReference>
<accession>C0DZX3</accession>
<keyword evidence="3 9" id="KW-0963">Cytoplasm</keyword>
<comment type="catalytic activity">
    <reaction evidence="9 12">
        <text>L-proline + NADP(+) = (S)-1-pyrroline-5-carboxylate + NADPH + 2 H(+)</text>
        <dbReference type="Rhea" id="RHEA:14109"/>
        <dbReference type="ChEBI" id="CHEBI:15378"/>
        <dbReference type="ChEBI" id="CHEBI:17388"/>
        <dbReference type="ChEBI" id="CHEBI:57783"/>
        <dbReference type="ChEBI" id="CHEBI:58349"/>
        <dbReference type="ChEBI" id="CHEBI:60039"/>
        <dbReference type="EC" id="1.5.1.2"/>
    </reaction>
</comment>
<gene>
    <name evidence="9 15" type="primary">proC</name>
    <name evidence="15" type="ORF">CORMATOL_00269</name>
</gene>
<dbReference type="PANTHER" id="PTHR11645">
    <property type="entry name" value="PYRROLINE-5-CARBOXYLATE REDUCTASE"/>
    <property type="match status" value="1"/>
</dbReference>
<evidence type="ECO:0000259" key="13">
    <source>
        <dbReference type="Pfam" id="PF03807"/>
    </source>
</evidence>
<evidence type="ECO:0000256" key="11">
    <source>
        <dbReference type="PIRSR" id="PIRSR000193-1"/>
    </source>
</evidence>
<dbReference type="HOGENOM" id="CLU_042344_0_0_11"/>